<keyword evidence="10" id="KW-1185">Reference proteome</keyword>
<keyword evidence="2" id="KW-0479">Metal-binding</keyword>
<protein>
    <submittedName>
        <fullName evidence="11 12">Uncharacterized protein LOC115212909</fullName>
    </submittedName>
</protein>
<evidence type="ECO:0000313" key="10">
    <source>
        <dbReference type="Proteomes" id="UP000515154"/>
    </source>
</evidence>
<organism evidence="10 11">
    <name type="scientific">Octopus sinensis</name>
    <name type="common">East Asian common octopus</name>
    <dbReference type="NCBI Taxonomy" id="2607531"/>
    <lineage>
        <taxon>Eukaryota</taxon>
        <taxon>Metazoa</taxon>
        <taxon>Spiralia</taxon>
        <taxon>Lophotrochozoa</taxon>
        <taxon>Mollusca</taxon>
        <taxon>Cephalopoda</taxon>
        <taxon>Coleoidea</taxon>
        <taxon>Octopodiformes</taxon>
        <taxon>Octopoda</taxon>
        <taxon>Incirrata</taxon>
        <taxon>Octopodidae</taxon>
        <taxon>Octopus</taxon>
    </lineage>
</organism>
<evidence type="ECO:0000256" key="6">
    <source>
        <dbReference type="ARBA" id="ARBA00023242"/>
    </source>
</evidence>
<dbReference type="PROSITE" id="PS00028">
    <property type="entry name" value="ZINC_FINGER_C2H2_1"/>
    <property type="match status" value="1"/>
</dbReference>
<evidence type="ECO:0000313" key="11">
    <source>
        <dbReference type="RefSeq" id="XP_029637585.1"/>
    </source>
</evidence>
<dbReference type="Gene3D" id="3.30.160.60">
    <property type="entry name" value="Classic Zinc Finger"/>
    <property type="match status" value="1"/>
</dbReference>
<evidence type="ECO:0000256" key="4">
    <source>
        <dbReference type="ARBA" id="ARBA00022771"/>
    </source>
</evidence>
<proteinExistence type="predicted"/>
<keyword evidence="5" id="KW-0862">Zinc</keyword>
<gene>
    <name evidence="11 12 13" type="primary">LOC115212909</name>
</gene>
<feature type="domain" description="C2H2-type" evidence="9">
    <location>
        <begin position="567"/>
        <end position="595"/>
    </location>
</feature>
<dbReference type="RefSeq" id="XP_036360013.1">
    <property type="nucleotide sequence ID" value="XM_036504120.1"/>
</dbReference>
<dbReference type="RefSeq" id="XP_036360012.1">
    <property type="nucleotide sequence ID" value="XM_036504119.1"/>
</dbReference>
<feature type="domain" description="C2H2-type" evidence="9">
    <location>
        <begin position="536"/>
        <end position="563"/>
    </location>
</feature>
<evidence type="ECO:0000256" key="5">
    <source>
        <dbReference type="ARBA" id="ARBA00022833"/>
    </source>
</evidence>
<evidence type="ECO:0000313" key="12">
    <source>
        <dbReference type="RefSeq" id="XP_036360012.1"/>
    </source>
</evidence>
<dbReference type="PROSITE" id="PS50157">
    <property type="entry name" value="ZINC_FINGER_C2H2_2"/>
    <property type="match status" value="2"/>
</dbReference>
<dbReference type="GO" id="GO:0000978">
    <property type="term" value="F:RNA polymerase II cis-regulatory region sequence-specific DNA binding"/>
    <property type="evidence" value="ECO:0007669"/>
    <property type="project" value="TreeGrafter"/>
</dbReference>
<evidence type="ECO:0000256" key="1">
    <source>
        <dbReference type="ARBA" id="ARBA00004123"/>
    </source>
</evidence>
<dbReference type="AlphaFoldDB" id="A0A6P7SH95"/>
<dbReference type="InterPro" id="IPR050527">
    <property type="entry name" value="Snail/Krueppel_Znf"/>
</dbReference>
<dbReference type="PANTHER" id="PTHR24388">
    <property type="entry name" value="ZINC FINGER PROTEIN"/>
    <property type="match status" value="1"/>
</dbReference>
<evidence type="ECO:0000256" key="7">
    <source>
        <dbReference type="PROSITE-ProRule" id="PRU00042"/>
    </source>
</evidence>
<dbReference type="RefSeq" id="XP_029637585.1">
    <property type="nucleotide sequence ID" value="XM_029781725.2"/>
</dbReference>
<reference evidence="11 12" key="1">
    <citation type="submission" date="2025-08" db="UniProtKB">
        <authorList>
            <consortium name="RefSeq"/>
        </authorList>
    </citation>
    <scope>IDENTIFICATION</scope>
</reference>
<keyword evidence="4 7" id="KW-0863">Zinc-finger</keyword>
<dbReference type="KEGG" id="osn:115212909"/>
<dbReference type="GO" id="GO:0005634">
    <property type="term" value="C:nucleus"/>
    <property type="evidence" value="ECO:0007669"/>
    <property type="project" value="UniProtKB-SubCell"/>
</dbReference>
<dbReference type="GO" id="GO:0008270">
    <property type="term" value="F:zinc ion binding"/>
    <property type="evidence" value="ECO:0007669"/>
    <property type="project" value="UniProtKB-KW"/>
</dbReference>
<keyword evidence="3" id="KW-0677">Repeat</keyword>
<feature type="region of interest" description="Disordered" evidence="8">
    <location>
        <begin position="1"/>
        <end position="22"/>
    </location>
</feature>
<evidence type="ECO:0000256" key="8">
    <source>
        <dbReference type="SAM" id="MobiDB-lite"/>
    </source>
</evidence>
<dbReference type="InterPro" id="IPR013087">
    <property type="entry name" value="Znf_C2H2_type"/>
</dbReference>
<comment type="subcellular location">
    <subcellularLocation>
        <location evidence="1">Nucleus</location>
    </subcellularLocation>
</comment>
<dbReference type="PANTHER" id="PTHR24388:SF54">
    <property type="entry name" value="PROTEIN ESCARGOT"/>
    <property type="match status" value="1"/>
</dbReference>
<dbReference type="SMART" id="SM00355">
    <property type="entry name" value="ZnF_C2H2"/>
    <property type="match status" value="5"/>
</dbReference>
<sequence length="682" mass="75283">MAKHNKEKTSTGSSKSDSPIIVSPVTAGPVNLSQKQMSYSPNQKKHATFQKKSPVLLPNILPKNYLGTIQTPSNQNFQIVCAAPEVQSSVKVSEAVPPIIINIPNTTNSFGYQPLLIGSSNKQIPVSSVPVTPVTESSATKTFASNVPTATTTSLAPYALATNVQVNNQNQDILGFFVRPNLVTPTLPVVSPVNTAKYKILPYAKFPQTLEPGVMNLIATTPYSNIYTPASIPPPNVQSNSLATNPTVVSPSVSLSNNIYTYLHMTDAPKTNPPVSNQSVISLNVHKPNLKPKSSDKNALKHLKQTPTTSYNRLLLNNKTISKLLGHKPEIYPKLLFQPGEKEEMPGQSDCGNNIKVEAVWSVRDVKRNISDGKVIDLDLVEPLSDDYLESTKLSKQSLSTFESVKKTLASNAYVIDDSTLFEPAENNLSRVTELESGKLIVESPHSNVISNKESTSEESNLVVSSNVDNVTKIKTEPFNSKTTYINVNLYPKEKNEIYGGNFYICGFSNCLFSSLVQDEFVEHLRCVHSKQKKDYACAHCGQAFPVIDCFLKHLSTHVSTDMFLLYSCSLCGFNTNLIKMFVQHNDSVHSEEKEFCCAYCGLIFQCSAELLQHLQLNLLKYVHCPHCEAKNSQRQQILKHIQVKHPGKSKCIFVTSQIICKEKQRALNDVVNLLSDESDCD</sequence>
<dbReference type="GO" id="GO:0000981">
    <property type="term" value="F:DNA-binding transcription factor activity, RNA polymerase II-specific"/>
    <property type="evidence" value="ECO:0007669"/>
    <property type="project" value="TreeGrafter"/>
</dbReference>
<dbReference type="Proteomes" id="UP000515154">
    <property type="component" value="Linkage group LG6"/>
</dbReference>
<dbReference type="SUPFAM" id="SSF57667">
    <property type="entry name" value="beta-beta-alpha zinc fingers"/>
    <property type="match status" value="1"/>
</dbReference>
<accession>A0A6P7SH95</accession>
<keyword evidence="6" id="KW-0539">Nucleus</keyword>
<dbReference type="InterPro" id="IPR036236">
    <property type="entry name" value="Znf_C2H2_sf"/>
</dbReference>
<name>A0A6P7SH95_9MOLL</name>
<evidence type="ECO:0000256" key="3">
    <source>
        <dbReference type="ARBA" id="ARBA00022737"/>
    </source>
</evidence>
<evidence type="ECO:0000313" key="13">
    <source>
        <dbReference type="RefSeq" id="XP_036360013.1"/>
    </source>
</evidence>
<evidence type="ECO:0000259" key="9">
    <source>
        <dbReference type="PROSITE" id="PS50157"/>
    </source>
</evidence>
<evidence type="ECO:0000256" key="2">
    <source>
        <dbReference type="ARBA" id="ARBA00022723"/>
    </source>
</evidence>